<organism evidence="1 2">
    <name type="scientific">Paramecium sonneborni</name>
    <dbReference type="NCBI Taxonomy" id="65129"/>
    <lineage>
        <taxon>Eukaryota</taxon>
        <taxon>Sar</taxon>
        <taxon>Alveolata</taxon>
        <taxon>Ciliophora</taxon>
        <taxon>Intramacronucleata</taxon>
        <taxon>Oligohymenophorea</taxon>
        <taxon>Peniculida</taxon>
        <taxon>Parameciidae</taxon>
        <taxon>Paramecium</taxon>
    </lineage>
</organism>
<keyword evidence="2" id="KW-1185">Reference proteome</keyword>
<gene>
    <name evidence="1" type="ORF">PSON_ATCC_30995.1.T0180210</name>
</gene>
<evidence type="ECO:0000313" key="2">
    <source>
        <dbReference type="Proteomes" id="UP000692954"/>
    </source>
</evidence>
<name>A0A8S1LM35_9CILI</name>
<evidence type="ECO:0000313" key="1">
    <source>
        <dbReference type="EMBL" id="CAD8063874.1"/>
    </source>
</evidence>
<proteinExistence type="predicted"/>
<protein>
    <submittedName>
        <fullName evidence="1">Uncharacterized protein</fullName>
    </submittedName>
</protein>
<dbReference type="AlphaFoldDB" id="A0A8S1LM35"/>
<accession>A0A8S1LM35</accession>
<comment type="caution">
    <text evidence="1">The sequence shown here is derived from an EMBL/GenBank/DDBJ whole genome shotgun (WGS) entry which is preliminary data.</text>
</comment>
<sequence>MNIKNDIPIIYLIYLETNKKDKKVQNENDNQLNDKDAQFEDCLWDLDKVELLKNSEQSQTNLDQKSFRFGYPDYKKALQRVEYLVTEQQQCLQILQQNYNYVGFTT</sequence>
<dbReference type="Proteomes" id="UP000692954">
    <property type="component" value="Unassembled WGS sequence"/>
</dbReference>
<dbReference type="EMBL" id="CAJJDN010000018">
    <property type="protein sequence ID" value="CAD8063874.1"/>
    <property type="molecule type" value="Genomic_DNA"/>
</dbReference>
<reference evidence="1" key="1">
    <citation type="submission" date="2021-01" db="EMBL/GenBank/DDBJ databases">
        <authorList>
            <consortium name="Genoscope - CEA"/>
            <person name="William W."/>
        </authorList>
    </citation>
    <scope>NUCLEOTIDE SEQUENCE</scope>
</reference>